<dbReference type="EMBL" id="QFQP01000012">
    <property type="protein sequence ID" value="PZR12274.1"/>
    <property type="molecule type" value="Genomic_DNA"/>
</dbReference>
<evidence type="ECO:0000256" key="1">
    <source>
        <dbReference type="ARBA" id="ARBA00009820"/>
    </source>
</evidence>
<comment type="similarity">
    <text evidence="1">Belongs to the TolB family.</text>
</comment>
<dbReference type="Pfam" id="PF07676">
    <property type="entry name" value="PD40"/>
    <property type="match status" value="1"/>
</dbReference>
<dbReference type="PANTHER" id="PTHR36842">
    <property type="entry name" value="PROTEIN TOLB HOMOLOG"/>
    <property type="match status" value="1"/>
</dbReference>
<gene>
    <name evidence="2" type="ORF">DI536_15325</name>
</gene>
<reference evidence="2 3" key="1">
    <citation type="submission" date="2017-08" db="EMBL/GenBank/DDBJ databases">
        <title>Infants hospitalized years apart are colonized by the same room-sourced microbial strains.</title>
        <authorList>
            <person name="Brooks B."/>
            <person name="Olm M.R."/>
            <person name="Firek B.A."/>
            <person name="Baker R."/>
            <person name="Thomas B.C."/>
            <person name="Morowitz M.J."/>
            <person name="Banfield J.F."/>
        </authorList>
    </citation>
    <scope>NUCLEOTIDE SEQUENCE [LARGE SCALE GENOMIC DNA]</scope>
    <source>
        <strain evidence="2">S2_003_000_R2_14</strain>
    </source>
</reference>
<organism evidence="2 3">
    <name type="scientific">Archangium gephyra</name>
    <dbReference type="NCBI Taxonomy" id="48"/>
    <lineage>
        <taxon>Bacteria</taxon>
        <taxon>Pseudomonadati</taxon>
        <taxon>Myxococcota</taxon>
        <taxon>Myxococcia</taxon>
        <taxon>Myxococcales</taxon>
        <taxon>Cystobacterineae</taxon>
        <taxon>Archangiaceae</taxon>
        <taxon>Archangium</taxon>
    </lineage>
</organism>
<dbReference type="Gene3D" id="2.120.10.30">
    <property type="entry name" value="TolB, C-terminal domain"/>
    <property type="match status" value="1"/>
</dbReference>
<proteinExistence type="inferred from homology"/>
<dbReference type="InterPro" id="IPR011659">
    <property type="entry name" value="WD40"/>
</dbReference>
<accession>A0A2W5V8S4</accession>
<dbReference type="Proteomes" id="UP000249061">
    <property type="component" value="Unassembled WGS sequence"/>
</dbReference>
<dbReference type="SUPFAM" id="SSF69304">
    <property type="entry name" value="Tricorn protease N-terminal domain"/>
    <property type="match status" value="1"/>
</dbReference>
<evidence type="ECO:0000313" key="3">
    <source>
        <dbReference type="Proteomes" id="UP000249061"/>
    </source>
</evidence>
<dbReference type="AlphaFoldDB" id="A0A2W5V8S4"/>
<dbReference type="InterPro" id="IPR011042">
    <property type="entry name" value="6-blade_b-propeller_TolB-like"/>
</dbReference>
<comment type="caution">
    <text evidence="2">The sequence shown here is derived from an EMBL/GenBank/DDBJ whole genome shotgun (WGS) entry which is preliminary data.</text>
</comment>
<name>A0A2W5V8S4_9BACT</name>
<dbReference type="PROSITE" id="PS51257">
    <property type="entry name" value="PROKAR_LIPOPROTEIN"/>
    <property type="match status" value="1"/>
</dbReference>
<evidence type="ECO:0000313" key="2">
    <source>
        <dbReference type="EMBL" id="PZR12274.1"/>
    </source>
</evidence>
<evidence type="ECO:0008006" key="4">
    <source>
        <dbReference type="Google" id="ProtNLM"/>
    </source>
</evidence>
<sequence length="311" mass="31638">MHRSVFALASVALVFSGCDFINGGGGGGGTGGGGGSTAIPFTDGFTFVRKDDRNVYLVDDKDTDVVGTLTSTANVRTPSFSADKRRVVFVRGTGESSEIAVVPVAGGAASVVVSATSAMRDLRTPVFSPDGTTVAFGYSNNGTGEIGLVNVDGTNLRSLGANGVLAYASPTFTPDGSAVIVAAGNAGLSLTQVERLTISTGMATSVTNTLGNTAVDIANRIVVSPDGTKAAFDARVSSGESRIFVLDLSSKVVTQVAPGELGANDTFPCWVNNTTLAYSSDAGGNDNLYTVALGAMPTLALPKAVEPWYSR</sequence>
<protein>
    <recommendedName>
        <fullName evidence="4">TolB protein</fullName>
    </recommendedName>
</protein>